<keyword evidence="2" id="KW-1185">Reference proteome</keyword>
<evidence type="ECO:0000313" key="1">
    <source>
        <dbReference type="EMBL" id="KAI0037204.1"/>
    </source>
</evidence>
<reference evidence="1" key="1">
    <citation type="submission" date="2021-02" db="EMBL/GenBank/DDBJ databases">
        <authorList>
            <consortium name="DOE Joint Genome Institute"/>
            <person name="Ahrendt S."/>
            <person name="Looney B.P."/>
            <person name="Miyauchi S."/>
            <person name="Morin E."/>
            <person name="Drula E."/>
            <person name="Courty P.E."/>
            <person name="Chicoki N."/>
            <person name="Fauchery L."/>
            <person name="Kohler A."/>
            <person name="Kuo A."/>
            <person name="Labutti K."/>
            <person name="Pangilinan J."/>
            <person name="Lipzen A."/>
            <person name="Riley R."/>
            <person name="Andreopoulos W."/>
            <person name="He G."/>
            <person name="Johnson J."/>
            <person name="Barry K.W."/>
            <person name="Grigoriev I.V."/>
            <person name="Nagy L."/>
            <person name="Hibbett D."/>
            <person name="Henrissat B."/>
            <person name="Matheny P.B."/>
            <person name="Labbe J."/>
            <person name="Martin F."/>
        </authorList>
    </citation>
    <scope>NUCLEOTIDE SEQUENCE</scope>
    <source>
        <strain evidence="1">EC-137</strain>
    </source>
</reference>
<reference evidence="1" key="2">
    <citation type="journal article" date="2022" name="New Phytol.">
        <title>Evolutionary transition to the ectomycorrhizal habit in the genomes of a hyperdiverse lineage of mushroom-forming fungi.</title>
        <authorList>
            <person name="Looney B."/>
            <person name="Miyauchi S."/>
            <person name="Morin E."/>
            <person name="Drula E."/>
            <person name="Courty P.E."/>
            <person name="Kohler A."/>
            <person name="Kuo A."/>
            <person name="LaButti K."/>
            <person name="Pangilinan J."/>
            <person name="Lipzen A."/>
            <person name="Riley R."/>
            <person name="Andreopoulos W."/>
            <person name="He G."/>
            <person name="Johnson J."/>
            <person name="Nolan M."/>
            <person name="Tritt A."/>
            <person name="Barry K.W."/>
            <person name="Grigoriev I.V."/>
            <person name="Nagy L.G."/>
            <person name="Hibbett D."/>
            <person name="Henrissat B."/>
            <person name="Matheny P.B."/>
            <person name="Labbe J."/>
            <person name="Martin F.M."/>
        </authorList>
    </citation>
    <scope>NUCLEOTIDE SEQUENCE</scope>
    <source>
        <strain evidence="1">EC-137</strain>
    </source>
</reference>
<name>A0ACB8QZC5_9AGAM</name>
<proteinExistence type="predicted"/>
<sequence>MPSNSVAENVFGTLGVLCWTVQLVPQIWKSYHSKSTKGLAPILVLFWGLAGIPLGIYNVVQNVNVPLIVQPQLFGFLCLLSWAQCQYYGNGRSLTWCVYVFVSLLAIFAALEVGIVYAIRPHYERGERSAEIGLRFISVFTSVMIGVALLPQYYEIYKHKAVIGISVIMITVDMMGGVFSDISLAFKPKFDPWIAVSYSLVAVMDSVVIIAAVILNPRARRRERRRQQVETEVVDSTRGTTVQSSTAFVIAGGHGGDPTIPSQATRMGGDNEKPPEYEPGPVLQV</sequence>
<comment type="caution">
    <text evidence="1">The sequence shown here is derived from an EMBL/GenBank/DDBJ whole genome shotgun (WGS) entry which is preliminary data.</text>
</comment>
<evidence type="ECO:0000313" key="2">
    <source>
        <dbReference type="Proteomes" id="UP000814128"/>
    </source>
</evidence>
<protein>
    <submittedName>
        <fullName evidence="1">PQ loop repeat-domain-containing protein</fullName>
    </submittedName>
</protein>
<dbReference type="Proteomes" id="UP000814128">
    <property type="component" value="Unassembled WGS sequence"/>
</dbReference>
<accession>A0ACB8QZC5</accession>
<organism evidence="1 2">
    <name type="scientific">Vararia minispora EC-137</name>
    <dbReference type="NCBI Taxonomy" id="1314806"/>
    <lineage>
        <taxon>Eukaryota</taxon>
        <taxon>Fungi</taxon>
        <taxon>Dikarya</taxon>
        <taxon>Basidiomycota</taxon>
        <taxon>Agaricomycotina</taxon>
        <taxon>Agaricomycetes</taxon>
        <taxon>Russulales</taxon>
        <taxon>Lachnocladiaceae</taxon>
        <taxon>Vararia</taxon>
    </lineage>
</organism>
<gene>
    <name evidence="1" type="ORF">K488DRAFT_39437</name>
</gene>
<dbReference type="EMBL" id="MU273465">
    <property type="protein sequence ID" value="KAI0037204.1"/>
    <property type="molecule type" value="Genomic_DNA"/>
</dbReference>